<evidence type="ECO:0000256" key="3">
    <source>
        <dbReference type="ARBA" id="ARBA00022801"/>
    </source>
</evidence>
<dbReference type="EMBL" id="LR862141">
    <property type="protein sequence ID" value="CAD1821299.1"/>
    <property type="molecule type" value="Genomic_DNA"/>
</dbReference>
<dbReference type="GO" id="GO:0004252">
    <property type="term" value="F:serine-type endopeptidase activity"/>
    <property type="evidence" value="ECO:0007669"/>
    <property type="project" value="UniProtKB-UniRule"/>
</dbReference>
<dbReference type="PANTHER" id="PTHR10046">
    <property type="entry name" value="ATP DEPENDENT LON PROTEASE FAMILY MEMBER"/>
    <property type="match status" value="1"/>
</dbReference>
<gene>
    <name evidence="10" type="ORF">CB5_LOCUS4510</name>
</gene>
<dbReference type="InterPro" id="IPR043502">
    <property type="entry name" value="DNA/RNA_pol_sf"/>
</dbReference>
<dbReference type="Gene3D" id="1.10.8.60">
    <property type="match status" value="1"/>
</dbReference>
<keyword evidence="5" id="KW-0067">ATP-binding</keyword>
<keyword evidence="3 7" id="KW-0378">Hydrolase</keyword>
<comment type="similarity">
    <text evidence="7">Belongs to the peptidase S16 family.</text>
</comment>
<dbReference type="GO" id="GO:0006508">
    <property type="term" value="P:proteolysis"/>
    <property type="evidence" value="ECO:0007669"/>
    <property type="project" value="UniProtKB-KW"/>
</dbReference>
<dbReference type="Pfam" id="PF05362">
    <property type="entry name" value="Lon_C"/>
    <property type="match status" value="2"/>
</dbReference>
<evidence type="ECO:0000259" key="8">
    <source>
        <dbReference type="PROSITE" id="PS50878"/>
    </source>
</evidence>
<dbReference type="InterPro" id="IPR020568">
    <property type="entry name" value="Ribosomal_Su5_D2-typ_SF"/>
</dbReference>
<evidence type="ECO:0000313" key="10">
    <source>
        <dbReference type="EMBL" id="CAD1821299.1"/>
    </source>
</evidence>
<dbReference type="Gene3D" id="1.20.58.1480">
    <property type="match status" value="1"/>
</dbReference>
<evidence type="ECO:0000256" key="4">
    <source>
        <dbReference type="ARBA" id="ARBA00022825"/>
    </source>
</evidence>
<dbReference type="Gene3D" id="3.60.10.10">
    <property type="entry name" value="Endonuclease/exonuclease/phosphatase"/>
    <property type="match status" value="1"/>
</dbReference>
<evidence type="ECO:0000259" key="9">
    <source>
        <dbReference type="PROSITE" id="PS51786"/>
    </source>
</evidence>
<accession>A0A6V7NRR5</accession>
<evidence type="ECO:0000256" key="6">
    <source>
        <dbReference type="ARBA" id="ARBA00023140"/>
    </source>
</evidence>
<feature type="active site" evidence="7">
    <location>
        <position position="1262"/>
    </location>
</feature>
<dbReference type="PROSITE" id="PS51786">
    <property type="entry name" value="LON_PROTEOLYTIC"/>
    <property type="match status" value="1"/>
</dbReference>
<dbReference type="CDD" id="cd01650">
    <property type="entry name" value="RT_nLTR_like"/>
    <property type="match status" value="1"/>
</dbReference>
<dbReference type="Pfam" id="PF22667">
    <property type="entry name" value="Lon_lid"/>
    <property type="match status" value="1"/>
</dbReference>
<dbReference type="InterPro" id="IPR003959">
    <property type="entry name" value="ATPase_AAA_core"/>
</dbReference>
<dbReference type="Pfam" id="PF00078">
    <property type="entry name" value="RVT_1"/>
    <property type="match status" value="1"/>
</dbReference>
<dbReference type="Gene3D" id="3.40.50.300">
    <property type="entry name" value="P-loop containing nucleotide triphosphate hydrolases"/>
    <property type="match status" value="1"/>
</dbReference>
<feature type="domain" description="Reverse transcriptase" evidence="8">
    <location>
        <begin position="786"/>
        <end position="1046"/>
    </location>
</feature>
<keyword evidence="2" id="KW-0547">Nucleotide-binding</keyword>
<dbReference type="GO" id="GO:0016887">
    <property type="term" value="F:ATP hydrolysis activity"/>
    <property type="evidence" value="ECO:0007669"/>
    <property type="project" value="InterPro"/>
</dbReference>
<dbReference type="SUPFAM" id="SSF52540">
    <property type="entry name" value="P-loop containing nucleoside triphosphate hydrolases"/>
    <property type="match status" value="2"/>
</dbReference>
<evidence type="ECO:0000256" key="5">
    <source>
        <dbReference type="ARBA" id="ARBA00022840"/>
    </source>
</evidence>
<proteinExistence type="inferred from homology"/>
<dbReference type="InterPro" id="IPR027417">
    <property type="entry name" value="P-loop_NTPase"/>
</dbReference>
<dbReference type="InterPro" id="IPR036691">
    <property type="entry name" value="Endo/exonu/phosph_ase_sf"/>
</dbReference>
<dbReference type="PROSITE" id="PS01046">
    <property type="entry name" value="LON_SER"/>
    <property type="match status" value="1"/>
</dbReference>
<dbReference type="InterPro" id="IPR008268">
    <property type="entry name" value="Peptidase_S16_AS"/>
</dbReference>
<dbReference type="FunFam" id="1.20.58.1480:FF:000005">
    <property type="entry name" value="Lon protease homolog 2, peroxisomal"/>
    <property type="match status" value="1"/>
</dbReference>
<evidence type="ECO:0000256" key="2">
    <source>
        <dbReference type="ARBA" id="ARBA00022741"/>
    </source>
</evidence>
<name>A0A6V7NRR5_ANACO</name>
<keyword evidence="4 7" id="KW-0720">Serine protease</keyword>
<dbReference type="CDD" id="cd19500">
    <property type="entry name" value="RecA-like_Lon"/>
    <property type="match status" value="1"/>
</dbReference>
<dbReference type="InterPro" id="IPR003593">
    <property type="entry name" value="AAA+_ATPase"/>
</dbReference>
<dbReference type="InterPro" id="IPR000477">
    <property type="entry name" value="RT_dom"/>
</dbReference>
<dbReference type="Pfam" id="PF00004">
    <property type="entry name" value="AAA"/>
    <property type="match status" value="1"/>
</dbReference>
<keyword evidence="6" id="KW-0576">Peroxisome</keyword>
<evidence type="ECO:0000256" key="1">
    <source>
        <dbReference type="ARBA" id="ARBA00022670"/>
    </source>
</evidence>
<keyword evidence="1 7" id="KW-0645">Protease</keyword>
<dbReference type="GO" id="GO:0030163">
    <property type="term" value="P:protein catabolic process"/>
    <property type="evidence" value="ECO:0007669"/>
    <property type="project" value="InterPro"/>
</dbReference>
<dbReference type="GO" id="GO:0004176">
    <property type="term" value="F:ATP-dependent peptidase activity"/>
    <property type="evidence" value="ECO:0007669"/>
    <property type="project" value="UniProtKB-UniRule"/>
</dbReference>
<evidence type="ECO:0000256" key="7">
    <source>
        <dbReference type="PROSITE-ProRule" id="PRU01122"/>
    </source>
</evidence>
<dbReference type="InterPro" id="IPR027065">
    <property type="entry name" value="Lon_Prtase"/>
</dbReference>
<dbReference type="SMART" id="SM00382">
    <property type="entry name" value="AAA"/>
    <property type="match status" value="1"/>
</dbReference>
<feature type="domain" description="Lon proteolytic" evidence="9">
    <location>
        <begin position="1163"/>
        <end position="1313"/>
    </location>
</feature>
<dbReference type="SUPFAM" id="SSF56672">
    <property type="entry name" value="DNA/RNA polymerases"/>
    <property type="match status" value="1"/>
</dbReference>
<dbReference type="PRINTS" id="PR00830">
    <property type="entry name" value="ENDOLAPTASE"/>
</dbReference>
<dbReference type="InterPro" id="IPR054594">
    <property type="entry name" value="Lon_lid"/>
</dbReference>
<dbReference type="Gene3D" id="3.30.230.10">
    <property type="match status" value="2"/>
</dbReference>
<dbReference type="InterPro" id="IPR014721">
    <property type="entry name" value="Ribsml_uS5_D2-typ_fold_subgr"/>
</dbReference>
<protein>
    <recommendedName>
        <fullName evidence="11">Lon protease homolog 2, peroxisomal</fullName>
    </recommendedName>
</protein>
<dbReference type="SUPFAM" id="SSF56219">
    <property type="entry name" value="DNase I-like"/>
    <property type="match status" value="1"/>
</dbReference>
<dbReference type="GO" id="GO:0005524">
    <property type="term" value="F:ATP binding"/>
    <property type="evidence" value="ECO:0007669"/>
    <property type="project" value="UniProtKB-KW"/>
</dbReference>
<organism evidence="10">
    <name type="scientific">Ananas comosus var. bracteatus</name>
    <name type="common">red pineapple</name>
    <dbReference type="NCBI Taxonomy" id="296719"/>
    <lineage>
        <taxon>Eukaryota</taxon>
        <taxon>Viridiplantae</taxon>
        <taxon>Streptophyta</taxon>
        <taxon>Embryophyta</taxon>
        <taxon>Tracheophyta</taxon>
        <taxon>Spermatophyta</taxon>
        <taxon>Magnoliopsida</taxon>
        <taxon>Liliopsida</taxon>
        <taxon>Poales</taxon>
        <taxon>Bromeliaceae</taxon>
        <taxon>Bromelioideae</taxon>
        <taxon>Ananas</taxon>
    </lineage>
</organism>
<sequence length="1323" mass="147685">MMRSVKPHSDFSVLFAVEKRECSLVQKRMVPVHRLADIFVASFEISFEEQLSMLDSVDLKVRLSKATELVDRHLQSIRVAEKITQKVEGQLSKSQKEFLLRQQMRAIKEELGDNDDDEDDVAALERKMQSAGMPPNIWKHAQRELSFYQQTIKKMQHQQPGYSSSRVYLELLADLPWQKVSEEPELDLRAAKESLDRDHYGLTKVKQRIIEYLAARKLKPDARGPVLCFVGSPGVGKTSLASSIAAALNRKFIRISLGGVKDEADIRGHQRTYIGSMPGRLIDGLKRVGVGNPVMLLDEVDKTGSDVRGDPASALLEVLDPEQNNTFNDHYLNVPFDLSKVIFVAMANRVQPIPPPLLDRIEVIELPGYTPEEKLKMARKHLIPRVLDQHGLSSEFLQIPERKIDGATFMISNVYGPTDVTLKANFFQELRSIHSISSGIWTLLGDFNVLLSVDDKNGDTPHVAEILKFREVVHDLHLVDLPILNKAFTWTNGRGVPTLERLDRAFISTNWLLAFPRSTLRALPRPRSDHTPLVLTAFTFIPPANLFRFESFWLRHLAVFEVVSTAWNSTTSGSAPVNQFASKLKSVQTALRNWSVGLSSRLQRQASLCLLWIDWLDNAEERRSLTNLERALRPMLKVRYEELCLQEEIKWKQRSRVNWLRVGDANTRFFHLKASGRRNSNFISRLSNGCTLLSSHQPIADHLFSFFSNQLGDDPGPTLSINLLELYRGANPDLSSLQEDFTAAEVRKAVFSSGPEKAPGPDGLPMLFYQRFWNLLKNDIMSVFNSFHNGSAKLDEINASWLCLIPKKSEALLAKDFRPISLVHGMGKLISEVLASRLQSFMAELINPHQAAFIKGRNLFDNFSTAHVLVHHYYASKQSAALLKIDFERAFDRINWGFLVDLLRARGFAPTWINWIQELLNSANTSVILNGVAGNSFTCKRGLRQGDPLSPLLFILCVDVLFKMFQRATSSGLLLDPGIRDVRIQALQFADDLLVFLDGSPRSAAATKLILDDFAACSGLRINYDKSSITPINLSEAQATSLASSFGCTAMVKLIIQRHTREAGVRNLERNLAALARSAAVKFAEQESAVQVGKDVQPMTTSLLDTRLADGAEVEMEVIPMGVNSQEISNSFESASSIIVDEAMLEKVLGPPRFDDRETAERVATPGVSVGLVWTSFGGEVQFVEATAMVGKGDLHLTGQLGDVIKESAQIALTWDGPSAGVTLVTSLVSLFSQRKVRADTAMTGEMTLRGLVLPVGGVKDKVLAAHRYGIKRVILLERNLKDLTEVPSAILSGMEILLVKRIEDVLEHAFEGGCPWRKHAKL</sequence>
<dbReference type="FunFam" id="3.40.50.300:FF:000651">
    <property type="entry name" value="Lon protease homolog 2, peroxisomal"/>
    <property type="match status" value="1"/>
</dbReference>
<dbReference type="SUPFAM" id="SSF54211">
    <property type="entry name" value="Ribosomal protein S5 domain 2-like"/>
    <property type="match status" value="1"/>
</dbReference>
<evidence type="ECO:0008006" key="11">
    <source>
        <dbReference type="Google" id="ProtNLM"/>
    </source>
</evidence>
<feature type="active site" evidence="7">
    <location>
        <position position="1219"/>
    </location>
</feature>
<reference evidence="10" key="1">
    <citation type="submission" date="2020-07" db="EMBL/GenBank/DDBJ databases">
        <authorList>
            <person name="Lin J."/>
        </authorList>
    </citation>
    <scope>NUCLEOTIDE SEQUENCE</scope>
</reference>
<dbReference type="InterPro" id="IPR008269">
    <property type="entry name" value="Lon_proteolytic"/>
</dbReference>
<dbReference type="PROSITE" id="PS50878">
    <property type="entry name" value="RT_POL"/>
    <property type="match status" value="1"/>
</dbReference>